<dbReference type="Pfam" id="PF02646">
    <property type="entry name" value="RmuC"/>
    <property type="match status" value="1"/>
</dbReference>
<dbReference type="OrthoDB" id="370725at2"/>
<dbReference type="PANTHER" id="PTHR30563">
    <property type="entry name" value="DNA RECOMBINATION PROTEIN RMUC"/>
    <property type="match status" value="1"/>
</dbReference>
<comment type="function">
    <text evidence="1">Involved in DNA recombination.</text>
</comment>
<gene>
    <name evidence="7" type="primary">rmuC</name>
    <name evidence="7" type="ORF">FC093_16015</name>
</gene>
<dbReference type="Proteomes" id="UP000305848">
    <property type="component" value="Unassembled WGS sequence"/>
</dbReference>
<evidence type="ECO:0000256" key="1">
    <source>
        <dbReference type="ARBA" id="ARBA00003416"/>
    </source>
</evidence>
<comment type="similarity">
    <text evidence="2">Belongs to the RmuC family.</text>
</comment>
<evidence type="ECO:0000313" key="7">
    <source>
        <dbReference type="EMBL" id="TKK67002.1"/>
    </source>
</evidence>
<dbReference type="InterPro" id="IPR003798">
    <property type="entry name" value="DNA_recombination_RmuC"/>
</dbReference>
<name>A0A4U3KX71_9BACT</name>
<protein>
    <submittedName>
        <fullName evidence="7">DNA recombination protein RmuC</fullName>
    </submittedName>
</protein>
<evidence type="ECO:0000313" key="8">
    <source>
        <dbReference type="Proteomes" id="UP000305848"/>
    </source>
</evidence>
<keyword evidence="6" id="KW-1133">Transmembrane helix</keyword>
<dbReference type="EMBL" id="SZQL01000013">
    <property type="protein sequence ID" value="TKK67002.1"/>
    <property type="molecule type" value="Genomic_DNA"/>
</dbReference>
<dbReference type="AlphaFoldDB" id="A0A4U3KX71"/>
<dbReference type="GO" id="GO:0006310">
    <property type="term" value="P:DNA recombination"/>
    <property type="evidence" value="ECO:0007669"/>
    <property type="project" value="UniProtKB-KW"/>
</dbReference>
<organism evidence="7 8">
    <name type="scientific">Ilyomonas limi</name>
    <dbReference type="NCBI Taxonomy" id="2575867"/>
    <lineage>
        <taxon>Bacteria</taxon>
        <taxon>Pseudomonadati</taxon>
        <taxon>Bacteroidota</taxon>
        <taxon>Chitinophagia</taxon>
        <taxon>Chitinophagales</taxon>
        <taxon>Chitinophagaceae</taxon>
        <taxon>Ilyomonas</taxon>
    </lineage>
</organism>
<keyword evidence="6" id="KW-0812">Transmembrane</keyword>
<evidence type="ECO:0000256" key="4">
    <source>
        <dbReference type="ARBA" id="ARBA00023172"/>
    </source>
</evidence>
<keyword evidence="4" id="KW-0233">DNA recombination</keyword>
<feature type="transmembrane region" description="Helical" evidence="6">
    <location>
        <begin position="7"/>
        <end position="28"/>
    </location>
</feature>
<keyword evidence="6" id="KW-0472">Membrane</keyword>
<evidence type="ECO:0000256" key="3">
    <source>
        <dbReference type="ARBA" id="ARBA00023054"/>
    </source>
</evidence>
<sequence>MLNLQDMTVLISAILLTAAVVWLIMHFATRNKYIVLNQKLQHCEQAFAQAQQIHQTVLTEKNNLLQQCAKLESQLQFVTEQNKVSQRYHKENEQLYQELATTKAKLASAGEKLLLQKSEMEDLGNHFRYEFKHLAQAILEEKTQRFTELNEEKMNAVLEPLKAQLGEFKQKVEETYDKESKERFSLGREVQRLIEMSQRVSEEANNLTTALKGNVKVQGNWGEMILESLLENSGLTKGREYKVQEFLRDNAGNIIKDEWGKGLQPDIIIYYPDNRKVIVDSKVSLIAWDEFVACTSADAQQECLQQLIRSIRAHIDGLSRKNYPKYALALDYVLLFIPIEPAFLEAVKADVHLWKYAYEKRILLVSPTNLFAVLKIVADLWKVEMQNKHALHIAAKAGDLYDKFEGFITNLETVGRKLSDANAAYEAAFSQLATGRGNIMNRVEELKKMGANAKKQLPARLLEEE</sequence>
<keyword evidence="8" id="KW-1185">Reference proteome</keyword>
<accession>A0A4U3KX71</accession>
<evidence type="ECO:0000256" key="5">
    <source>
        <dbReference type="SAM" id="Coils"/>
    </source>
</evidence>
<keyword evidence="3 5" id="KW-0175">Coiled coil</keyword>
<feature type="coiled-coil region" evidence="5">
    <location>
        <begin position="54"/>
        <end position="112"/>
    </location>
</feature>
<evidence type="ECO:0000256" key="2">
    <source>
        <dbReference type="ARBA" id="ARBA00009840"/>
    </source>
</evidence>
<dbReference type="PANTHER" id="PTHR30563:SF0">
    <property type="entry name" value="DNA RECOMBINATION PROTEIN RMUC"/>
    <property type="match status" value="1"/>
</dbReference>
<comment type="caution">
    <text evidence="7">The sequence shown here is derived from an EMBL/GenBank/DDBJ whole genome shotgun (WGS) entry which is preliminary data.</text>
</comment>
<proteinExistence type="inferred from homology"/>
<evidence type="ECO:0000256" key="6">
    <source>
        <dbReference type="SAM" id="Phobius"/>
    </source>
</evidence>
<reference evidence="7 8" key="1">
    <citation type="submission" date="2019-05" db="EMBL/GenBank/DDBJ databases">
        <title>Panacibacter sp. strain 17mud1-8 Genome sequencing and assembly.</title>
        <authorList>
            <person name="Chhetri G."/>
        </authorList>
    </citation>
    <scope>NUCLEOTIDE SEQUENCE [LARGE SCALE GENOMIC DNA]</scope>
    <source>
        <strain evidence="7 8">17mud1-8</strain>
    </source>
</reference>